<keyword evidence="2" id="KW-1133">Transmembrane helix</keyword>
<dbReference type="InterPro" id="IPR011009">
    <property type="entry name" value="Kinase-like_dom_sf"/>
</dbReference>
<evidence type="ECO:0000256" key="2">
    <source>
        <dbReference type="SAM" id="Phobius"/>
    </source>
</evidence>
<name>A0A2V1K818_9ACTO</name>
<keyword evidence="2" id="KW-0812">Transmembrane</keyword>
<dbReference type="Proteomes" id="UP000245283">
    <property type="component" value="Unassembled WGS sequence"/>
</dbReference>
<dbReference type="InterPro" id="IPR004147">
    <property type="entry name" value="ABC1_dom"/>
</dbReference>
<feature type="transmembrane region" description="Helical" evidence="2">
    <location>
        <begin position="6"/>
        <end position="24"/>
    </location>
</feature>
<dbReference type="OrthoDB" id="9795390at2"/>
<dbReference type="SUPFAM" id="SSF56112">
    <property type="entry name" value="Protein kinase-like (PK-like)"/>
    <property type="match status" value="1"/>
</dbReference>
<gene>
    <name evidence="4" type="ORF">DD236_06395</name>
</gene>
<feature type="transmembrane region" description="Helical" evidence="2">
    <location>
        <begin position="36"/>
        <end position="61"/>
    </location>
</feature>
<keyword evidence="5" id="KW-1185">Reference proteome</keyword>
<feature type="transmembrane region" description="Helical" evidence="2">
    <location>
        <begin position="590"/>
        <end position="609"/>
    </location>
</feature>
<dbReference type="CDD" id="cd05121">
    <property type="entry name" value="ABC1_ADCK3-like"/>
    <property type="match status" value="1"/>
</dbReference>
<comment type="similarity">
    <text evidence="1">Belongs to the protein kinase superfamily. ADCK protein kinase family.</text>
</comment>
<dbReference type="EMBL" id="QETB01000003">
    <property type="protein sequence ID" value="PWF26481.1"/>
    <property type="molecule type" value="Genomic_DNA"/>
</dbReference>
<dbReference type="Pfam" id="PF03109">
    <property type="entry name" value="ABC1"/>
    <property type="match status" value="1"/>
</dbReference>
<dbReference type="PANTHER" id="PTHR10566">
    <property type="entry name" value="CHAPERONE-ACTIVITY OF BC1 COMPLEX CABC1 -RELATED"/>
    <property type="match status" value="1"/>
</dbReference>
<dbReference type="AlphaFoldDB" id="A0A2V1K818"/>
<protein>
    <submittedName>
        <fullName evidence="4">ABC transporter</fullName>
    </submittedName>
</protein>
<dbReference type="RefSeq" id="WP_109093554.1">
    <property type="nucleotide sequence ID" value="NZ_QETB01000003.1"/>
</dbReference>
<evidence type="ECO:0000259" key="3">
    <source>
        <dbReference type="Pfam" id="PF03109"/>
    </source>
</evidence>
<proteinExistence type="inferred from homology"/>
<dbReference type="InterPro" id="IPR050154">
    <property type="entry name" value="UbiB_kinase"/>
</dbReference>
<evidence type="ECO:0000256" key="1">
    <source>
        <dbReference type="ARBA" id="ARBA00009670"/>
    </source>
</evidence>
<organism evidence="4 5">
    <name type="scientific">Ancrocorticia populi</name>
    <dbReference type="NCBI Taxonomy" id="2175228"/>
    <lineage>
        <taxon>Bacteria</taxon>
        <taxon>Bacillati</taxon>
        <taxon>Actinomycetota</taxon>
        <taxon>Actinomycetes</taxon>
        <taxon>Actinomycetales</taxon>
        <taxon>Actinomycetaceae</taxon>
        <taxon>Ancrocorticia</taxon>
    </lineage>
</organism>
<feature type="transmembrane region" description="Helical" evidence="2">
    <location>
        <begin position="73"/>
        <end position="96"/>
    </location>
</feature>
<evidence type="ECO:0000313" key="4">
    <source>
        <dbReference type="EMBL" id="PWF26481.1"/>
    </source>
</evidence>
<comment type="caution">
    <text evidence="4">The sequence shown here is derived from an EMBL/GenBank/DDBJ whole genome shotgun (WGS) entry which is preliminary data.</text>
</comment>
<dbReference type="Gene3D" id="1.10.510.10">
    <property type="entry name" value="Transferase(Phosphotransferase) domain 1"/>
    <property type="match status" value="1"/>
</dbReference>
<sequence>MDALSFLYQALTTLLVAAVFTVVIKRLLPAVGWIRAYLVSLLTLIALIPVSVWAGTALGIFTDEGALAVAPGIALVTGAIILLWIFAVALLALVVVELIVPTGTFGGPIEGIVESRLGIRRLRRYLQLGWIVMRSGLGRALRYGPESSEFVTALIRMINSAGVTFVKFGQLLSTRSDLLPAPLITALSSLQTSAAPASSEDIRETLLNEWDAEPDAIFGHFDPDPFAAASVAQVHRATLKDGRRVVVKVQRPGAAEQVQVDCDILLRFARTAQKRFEWADRLGLLALIGGLVDSLNQELDYDIEARNTTAIARSLKWHPLITAPTIIPELSTKRVLVMTELQGAPVPSAVASTETAQRDELASELFSATAESILIHGVFHADLHPGNIMLLQDETIGLLDFGAIGVIDAETRQLLASLLLAIFTDDNVNAVASILMAFDVDPDIDRSALQRDLGRVLTVLGHRQEADATIFSDVFAVLREYGISIPGDVAGAFRTLASLDITLQTLRPGYGLFQAAQEALPHLVTTLSSPELLANIAATSALTSAIAARRLPARAERLTTQLERGELTLRARSFAASSDPEWFGSVVDDILSGAFACIAIVMALVFLLVPSTVHITTVLTLHHLIAGVLGFIGITLALRLIIRLFARRAG</sequence>
<feature type="transmembrane region" description="Helical" evidence="2">
    <location>
        <begin position="621"/>
        <end position="642"/>
    </location>
</feature>
<dbReference type="PANTHER" id="PTHR10566:SF113">
    <property type="entry name" value="PROTEIN ACTIVITY OF BC1 COMPLEX KINASE 7, CHLOROPLASTIC"/>
    <property type="match status" value="1"/>
</dbReference>
<reference evidence="5" key="1">
    <citation type="submission" date="2018-05" db="EMBL/GenBank/DDBJ databases">
        <authorList>
            <person name="Li Y."/>
        </authorList>
    </citation>
    <scope>NUCLEOTIDE SEQUENCE [LARGE SCALE GENOMIC DNA]</scope>
    <source>
        <strain evidence="5">sk1b4</strain>
    </source>
</reference>
<keyword evidence="2" id="KW-0472">Membrane</keyword>
<evidence type="ECO:0000313" key="5">
    <source>
        <dbReference type="Proteomes" id="UP000245283"/>
    </source>
</evidence>
<feature type="domain" description="ABC1 atypical kinase-like" evidence="3">
    <location>
        <begin position="190"/>
        <end position="429"/>
    </location>
</feature>
<accession>A0A2V1K818</accession>